<dbReference type="Proteomes" id="UP001055115">
    <property type="component" value="Unassembled WGS sequence"/>
</dbReference>
<protein>
    <submittedName>
        <fullName evidence="1">Uncharacterized protein</fullName>
    </submittedName>
</protein>
<dbReference type="RefSeq" id="XP_049125634.1">
    <property type="nucleotide sequence ID" value="XM_049269677.1"/>
</dbReference>
<proteinExistence type="predicted"/>
<comment type="caution">
    <text evidence="1">The sequence shown here is derived from an EMBL/GenBank/DDBJ whole genome shotgun (WGS) entry which is preliminary data.</text>
</comment>
<evidence type="ECO:0000313" key="1">
    <source>
        <dbReference type="EMBL" id="GKT43284.1"/>
    </source>
</evidence>
<dbReference type="AlphaFoldDB" id="A0AA37L9P6"/>
<gene>
    <name evidence="1" type="ORF">ColSpa_03465</name>
</gene>
<dbReference type="EMBL" id="BQXU01000007">
    <property type="protein sequence ID" value="GKT43284.1"/>
    <property type="molecule type" value="Genomic_DNA"/>
</dbReference>
<keyword evidence="2" id="KW-1185">Reference proteome</keyword>
<dbReference type="GeneID" id="73324267"/>
<evidence type="ECO:0000313" key="2">
    <source>
        <dbReference type="Proteomes" id="UP001055115"/>
    </source>
</evidence>
<sequence length="71" mass="7698">MDGRKREEQPNEATATAHRAVVILTQIGLRGARGMLVILEVCLSGLLWLDLDAIDEILSACRPQLTALTIG</sequence>
<organism evidence="1 2">
    <name type="scientific">Colletotrichum spaethianum</name>
    <dbReference type="NCBI Taxonomy" id="700344"/>
    <lineage>
        <taxon>Eukaryota</taxon>
        <taxon>Fungi</taxon>
        <taxon>Dikarya</taxon>
        <taxon>Ascomycota</taxon>
        <taxon>Pezizomycotina</taxon>
        <taxon>Sordariomycetes</taxon>
        <taxon>Hypocreomycetidae</taxon>
        <taxon>Glomerellales</taxon>
        <taxon>Glomerellaceae</taxon>
        <taxon>Colletotrichum</taxon>
        <taxon>Colletotrichum spaethianum species complex</taxon>
    </lineage>
</organism>
<accession>A0AA37L9P6</accession>
<reference evidence="1 2" key="1">
    <citation type="submission" date="2022-03" db="EMBL/GenBank/DDBJ databases">
        <title>Genome data of Colletotrichum spp.</title>
        <authorList>
            <person name="Utami Y.D."/>
            <person name="Hiruma K."/>
        </authorList>
    </citation>
    <scope>NUCLEOTIDE SEQUENCE [LARGE SCALE GENOMIC DNA]</scope>
    <source>
        <strain evidence="1 2">MAFF 239500</strain>
    </source>
</reference>
<name>A0AA37L9P6_9PEZI</name>